<dbReference type="Gramene" id="KCW59409">
    <property type="protein sequence ID" value="KCW59409"/>
    <property type="gene ID" value="EUGRSUZ_H02121"/>
</dbReference>
<name>A0A059B071_EUCGR</name>
<proteinExistence type="predicted"/>
<organism evidence="1">
    <name type="scientific">Eucalyptus grandis</name>
    <name type="common">Flooded gum</name>
    <dbReference type="NCBI Taxonomy" id="71139"/>
    <lineage>
        <taxon>Eukaryota</taxon>
        <taxon>Viridiplantae</taxon>
        <taxon>Streptophyta</taxon>
        <taxon>Embryophyta</taxon>
        <taxon>Tracheophyta</taxon>
        <taxon>Spermatophyta</taxon>
        <taxon>Magnoliopsida</taxon>
        <taxon>eudicotyledons</taxon>
        <taxon>Gunneridae</taxon>
        <taxon>Pentapetalae</taxon>
        <taxon>rosids</taxon>
        <taxon>malvids</taxon>
        <taxon>Myrtales</taxon>
        <taxon>Myrtaceae</taxon>
        <taxon>Myrtoideae</taxon>
        <taxon>Eucalypteae</taxon>
        <taxon>Eucalyptus</taxon>
    </lineage>
</organism>
<evidence type="ECO:0000313" key="1">
    <source>
        <dbReference type="EMBL" id="KCW59409.1"/>
    </source>
</evidence>
<dbReference type="EMBL" id="KK198760">
    <property type="protein sequence ID" value="KCW59409.1"/>
    <property type="molecule type" value="Genomic_DNA"/>
</dbReference>
<sequence>MILLPSPNPSGSPAKAYNCLTSLTSSRTRRTFLWQSLSLMKLIPSSTLDTTTLCLGDILDNNFFCKETKSLESFEVLRTSAKKHEPSNCLNIVL</sequence>
<dbReference type="InParanoid" id="A0A059B071"/>
<reference evidence="1" key="1">
    <citation type="submission" date="2013-07" db="EMBL/GenBank/DDBJ databases">
        <title>The genome of Eucalyptus grandis.</title>
        <authorList>
            <person name="Schmutz J."/>
            <person name="Hayes R."/>
            <person name="Myburg A."/>
            <person name="Tuskan G."/>
            <person name="Grattapaglia D."/>
            <person name="Rokhsar D.S."/>
        </authorList>
    </citation>
    <scope>NUCLEOTIDE SEQUENCE</scope>
    <source>
        <tissue evidence="1">Leaf extractions</tissue>
    </source>
</reference>
<gene>
    <name evidence="1" type="ORF">EUGRSUZ_H02121</name>
</gene>
<protein>
    <submittedName>
        <fullName evidence="1">Uncharacterized protein</fullName>
    </submittedName>
</protein>
<accession>A0A059B071</accession>
<dbReference type="AlphaFoldDB" id="A0A059B071"/>